<name>A0AAJ4XBK2_9SPHI</name>
<dbReference type="Proteomes" id="UP000215355">
    <property type="component" value="Chromosome 1"/>
</dbReference>
<accession>A0AAJ4XBK2</accession>
<dbReference type="KEGG" id="smiz:4412673_01189"/>
<evidence type="ECO:0000313" key="3">
    <source>
        <dbReference type="Proteomes" id="UP000215355"/>
    </source>
</evidence>
<dbReference type="PANTHER" id="PTHR36920:SF1">
    <property type="entry name" value="OUTER MEMBRANE PROTEIN W"/>
    <property type="match status" value="1"/>
</dbReference>
<dbReference type="GO" id="GO:0055085">
    <property type="term" value="P:transmembrane transport"/>
    <property type="evidence" value="ECO:0007669"/>
    <property type="project" value="TreeGrafter"/>
</dbReference>
<feature type="chain" id="PRO_5042494821" evidence="1">
    <location>
        <begin position="21"/>
        <end position="220"/>
    </location>
</feature>
<dbReference type="EMBL" id="LT906468">
    <property type="protein sequence ID" value="SNV46161.1"/>
    <property type="molecule type" value="Genomic_DNA"/>
</dbReference>
<evidence type="ECO:0000313" key="2">
    <source>
        <dbReference type="EMBL" id="SNV46161.1"/>
    </source>
</evidence>
<gene>
    <name evidence="2" type="ORF">SAMEA4412673_01189</name>
</gene>
<reference evidence="2 3" key="1">
    <citation type="submission" date="2017-06" db="EMBL/GenBank/DDBJ databases">
        <authorList>
            <consortium name="Pathogen Informatics"/>
        </authorList>
    </citation>
    <scope>NUCLEOTIDE SEQUENCE [LARGE SCALE GENOMIC DNA]</scope>
    <source>
        <strain evidence="2 3">NCTC12149</strain>
    </source>
</reference>
<dbReference type="PANTHER" id="PTHR36920">
    <property type="match status" value="1"/>
</dbReference>
<dbReference type="Pfam" id="PF03922">
    <property type="entry name" value="OmpW"/>
    <property type="match status" value="1"/>
</dbReference>
<organism evidence="2 3">
    <name type="scientific">Sphingobacterium mizutaii</name>
    <dbReference type="NCBI Taxonomy" id="1010"/>
    <lineage>
        <taxon>Bacteria</taxon>
        <taxon>Pseudomonadati</taxon>
        <taxon>Bacteroidota</taxon>
        <taxon>Sphingobacteriia</taxon>
        <taxon>Sphingobacteriales</taxon>
        <taxon>Sphingobacteriaceae</taxon>
        <taxon>Sphingobacterium</taxon>
    </lineage>
</organism>
<dbReference type="GO" id="GO:0019867">
    <property type="term" value="C:outer membrane"/>
    <property type="evidence" value="ECO:0007669"/>
    <property type="project" value="InterPro"/>
</dbReference>
<keyword evidence="1" id="KW-0732">Signal</keyword>
<feature type="signal peptide" evidence="1">
    <location>
        <begin position="1"/>
        <end position="20"/>
    </location>
</feature>
<dbReference type="AlphaFoldDB" id="A0AAJ4XBK2"/>
<evidence type="ECO:0000256" key="1">
    <source>
        <dbReference type="SAM" id="SignalP"/>
    </source>
</evidence>
<dbReference type="InterPro" id="IPR005618">
    <property type="entry name" value="OMPW"/>
</dbReference>
<proteinExistence type="predicted"/>
<dbReference type="InterPro" id="IPR011250">
    <property type="entry name" value="OMP/PagP_B-barrel"/>
</dbReference>
<dbReference type="SUPFAM" id="SSF56925">
    <property type="entry name" value="OMPA-like"/>
    <property type="match status" value="1"/>
</dbReference>
<protein>
    <submittedName>
        <fullName evidence="2">Outer membrane protein W</fullName>
    </submittedName>
</protein>
<sequence length="220" mass="24928">MTLPLLVIVVHLFTSNALYAQDDGFKRFTIKLFGGFSRTNESSHLQKVGGIYELNNSPSVGFGIAWFLSPSWSTEVSASAGHYRMSMKNGDYSSMKVLRDEIPLGRVWLAPISLSIRYHVNRWNKIKPYLAAGRSFLLFDQEDPGWAADAVEYHSRSALHLGLGLDYQLHESWFLQLDLKHFLANRAKVNPDFTKSVGWKLNGQLKPDPTQMTIGIGYRF</sequence>
<dbReference type="Gene3D" id="2.40.160.20">
    <property type="match status" value="1"/>
</dbReference>